<sequence length="54" mass="6057">MSRLVQNGIVTANTRSVRRSGGRVASHIAMGIARTRQTMLVMMAYQKEFAMICR</sequence>
<gene>
    <name evidence="1" type="ORF">UFOPK2810_00806</name>
</gene>
<organism evidence="1">
    <name type="scientific">freshwater metagenome</name>
    <dbReference type="NCBI Taxonomy" id="449393"/>
    <lineage>
        <taxon>unclassified sequences</taxon>
        <taxon>metagenomes</taxon>
        <taxon>ecological metagenomes</taxon>
    </lineage>
</organism>
<name>A0A6J6TUM8_9ZZZZ</name>
<proteinExistence type="predicted"/>
<dbReference type="AlphaFoldDB" id="A0A6J6TUM8"/>
<reference evidence="1" key="1">
    <citation type="submission" date="2020-05" db="EMBL/GenBank/DDBJ databases">
        <authorList>
            <person name="Chiriac C."/>
            <person name="Salcher M."/>
            <person name="Ghai R."/>
            <person name="Kavagutti S V."/>
        </authorList>
    </citation>
    <scope>NUCLEOTIDE SEQUENCE</scope>
</reference>
<dbReference type="EMBL" id="CAEZYZ010000121">
    <property type="protein sequence ID" value="CAB4750153.1"/>
    <property type="molecule type" value="Genomic_DNA"/>
</dbReference>
<accession>A0A6J6TUM8</accession>
<protein>
    <submittedName>
        <fullName evidence="1">Unannotated protein</fullName>
    </submittedName>
</protein>
<evidence type="ECO:0000313" key="1">
    <source>
        <dbReference type="EMBL" id="CAB4750153.1"/>
    </source>
</evidence>